<reference evidence="2" key="1">
    <citation type="submission" date="2023-02" db="EMBL/GenBank/DDBJ databases">
        <title>Enrichment on poylsaccharides allowed isolation of novel metabolic and taxonomic groups of Haloarchaea.</title>
        <authorList>
            <person name="Sorokin D.Y."/>
            <person name="Elcheninov A.G."/>
            <person name="Khizhniak T.V."/>
            <person name="Kolganova T.V."/>
            <person name="Kublanov I.V."/>
        </authorList>
    </citation>
    <scope>NUCLEOTIDE SEQUENCE</scope>
    <source>
        <strain evidence="2">HArc-curdl7</strain>
    </source>
</reference>
<dbReference type="Pfam" id="PF18545">
    <property type="entry name" value="HalOD1"/>
    <property type="match status" value="1"/>
</dbReference>
<organism evidence="2 3">
    <name type="scientific">Halapricum hydrolyticum</name>
    <dbReference type="NCBI Taxonomy" id="2979991"/>
    <lineage>
        <taxon>Archaea</taxon>
        <taxon>Methanobacteriati</taxon>
        <taxon>Methanobacteriota</taxon>
        <taxon>Stenosarchaea group</taxon>
        <taxon>Halobacteria</taxon>
        <taxon>Halobacteriales</taxon>
        <taxon>Haloarculaceae</taxon>
        <taxon>Halapricum</taxon>
    </lineage>
</organism>
<comment type="caution">
    <text evidence="2">The sequence shown here is derived from an EMBL/GenBank/DDBJ whole genome shotgun (WGS) entry which is preliminary data.</text>
</comment>
<name>A0AAE3LEI6_9EURY</name>
<evidence type="ECO:0000313" key="2">
    <source>
        <dbReference type="EMBL" id="MCU4726406.1"/>
    </source>
</evidence>
<evidence type="ECO:0000259" key="1">
    <source>
        <dbReference type="Pfam" id="PF18545"/>
    </source>
</evidence>
<protein>
    <recommendedName>
        <fullName evidence="1">Halobacterial output domain-containing protein</fullName>
    </recommendedName>
</protein>
<accession>A0AAE3LEI6</accession>
<evidence type="ECO:0000313" key="3">
    <source>
        <dbReference type="Proteomes" id="UP001209746"/>
    </source>
</evidence>
<feature type="domain" description="Halobacterial output" evidence="1">
    <location>
        <begin position="6"/>
        <end position="77"/>
    </location>
</feature>
<proteinExistence type="predicted"/>
<gene>
    <name evidence="2" type="ORF">OB914_05420</name>
</gene>
<dbReference type="RefSeq" id="WP_315910532.1">
    <property type="nucleotide sequence ID" value="NZ_JAOPKD010000003.1"/>
</dbReference>
<dbReference type="AlphaFoldDB" id="A0AAE3LEI6"/>
<sequence>MGTHPDEIAITVIETASDALKVPIEELPPLSDAIDVDALEAIATSPLTTPQSTVTVTFTYAGLHVFVSSEKIVYVRPINSQGMGINNSVGSGDW</sequence>
<dbReference type="InterPro" id="IPR040624">
    <property type="entry name" value="HalOD1"/>
</dbReference>
<dbReference type="EMBL" id="JAOPKD010000003">
    <property type="protein sequence ID" value="MCU4726406.1"/>
    <property type="molecule type" value="Genomic_DNA"/>
</dbReference>
<dbReference type="Proteomes" id="UP001209746">
    <property type="component" value="Unassembled WGS sequence"/>
</dbReference>